<name>A0ABX8VLV0_9MYCO</name>
<evidence type="ECO:0000313" key="2">
    <source>
        <dbReference type="EMBL" id="QYL16536.1"/>
    </source>
</evidence>
<evidence type="ECO:0000256" key="1">
    <source>
        <dbReference type="SAM" id="MobiDB-lite"/>
    </source>
</evidence>
<proteinExistence type="predicted"/>
<evidence type="ECO:0008006" key="4">
    <source>
        <dbReference type="Google" id="ProtNLM"/>
    </source>
</evidence>
<feature type="compositionally biased region" description="Gly residues" evidence="1">
    <location>
        <begin position="73"/>
        <end position="88"/>
    </location>
</feature>
<protein>
    <recommendedName>
        <fullName evidence="4">PE-PGRS family protein</fullName>
    </recommendedName>
</protein>
<dbReference type="RefSeq" id="WP_164520147.1">
    <property type="nucleotide sequence ID" value="NZ_CP080333.1"/>
</dbReference>
<dbReference type="EMBL" id="CP080333">
    <property type="protein sequence ID" value="QYL16536.1"/>
    <property type="molecule type" value="Genomic_DNA"/>
</dbReference>
<keyword evidence="3" id="KW-1185">Reference proteome</keyword>
<accession>A0ABX8VLV0</accession>
<reference evidence="2 3" key="1">
    <citation type="submission" date="2021-07" db="EMBL/GenBank/DDBJ databases">
        <title>Whole genome sequencing of non-tuberculosis mycobacteria type-strains.</title>
        <authorList>
            <person name="Igarashi Y."/>
            <person name="Osugi A."/>
            <person name="Mitarai S."/>
        </authorList>
    </citation>
    <scope>NUCLEOTIDE SEQUENCE [LARGE SCALE GENOMIC DNA]</scope>
    <source>
        <strain evidence="2 3">JCM 16370</strain>
    </source>
</reference>
<feature type="region of interest" description="Disordered" evidence="1">
    <location>
        <begin position="55"/>
        <end position="88"/>
    </location>
</feature>
<organism evidence="2 3">
    <name type="scientific">Mycolicibacterium pallens</name>
    <dbReference type="NCBI Taxonomy" id="370524"/>
    <lineage>
        <taxon>Bacteria</taxon>
        <taxon>Bacillati</taxon>
        <taxon>Actinomycetota</taxon>
        <taxon>Actinomycetes</taxon>
        <taxon>Mycobacteriales</taxon>
        <taxon>Mycobacteriaceae</taxon>
        <taxon>Mycolicibacterium</taxon>
    </lineage>
</organism>
<sequence length="239" mass="22755">MSARTRRYAVDDLSIDDVDKIDRLLRRIVQWAPRRARAERTEPVLRPLVALGSGRRRPCGDQKSFGRPIDGRPIGGNPIGGGGGNAGNPIGGGGGNAGNPIGGGGGNAGNPIGGGGGNAGNPIGGGGGNAGNPIGGGGGNAGNPIGGGGGNAGNPIGGGGGNAGNPIGGGGGNAGRLSAGNAAAENATGAADDDGLRAFWMSEYVTAETAEPATAVAPPIAPLATGTPMAVAMLAWVFS</sequence>
<gene>
    <name evidence="2" type="ORF">K0O64_26660</name>
</gene>
<evidence type="ECO:0000313" key="3">
    <source>
        <dbReference type="Proteomes" id="UP000825367"/>
    </source>
</evidence>
<dbReference type="Proteomes" id="UP000825367">
    <property type="component" value="Chromosome"/>
</dbReference>